<organism evidence="3 4">
    <name type="scientific">Edaphochlamys debaryana</name>
    <dbReference type="NCBI Taxonomy" id="47281"/>
    <lineage>
        <taxon>Eukaryota</taxon>
        <taxon>Viridiplantae</taxon>
        <taxon>Chlorophyta</taxon>
        <taxon>core chlorophytes</taxon>
        <taxon>Chlorophyceae</taxon>
        <taxon>CS clade</taxon>
        <taxon>Chlamydomonadales</taxon>
        <taxon>Chlamydomonadales incertae sedis</taxon>
        <taxon>Edaphochlamys</taxon>
    </lineage>
</organism>
<evidence type="ECO:0000313" key="3">
    <source>
        <dbReference type="EMBL" id="KAG2488387.1"/>
    </source>
</evidence>
<feature type="compositionally biased region" description="Acidic residues" evidence="2">
    <location>
        <begin position="404"/>
        <end position="413"/>
    </location>
</feature>
<proteinExistence type="predicted"/>
<gene>
    <name evidence="3" type="ORF">HYH03_013074</name>
</gene>
<feature type="region of interest" description="Disordered" evidence="2">
    <location>
        <begin position="361"/>
        <end position="413"/>
    </location>
</feature>
<dbReference type="Proteomes" id="UP000612055">
    <property type="component" value="Unassembled WGS sequence"/>
</dbReference>
<reference evidence="3" key="1">
    <citation type="journal article" date="2020" name="bioRxiv">
        <title>Comparative genomics of Chlamydomonas.</title>
        <authorList>
            <person name="Craig R.J."/>
            <person name="Hasan A.R."/>
            <person name="Ness R.W."/>
            <person name="Keightley P.D."/>
        </authorList>
    </citation>
    <scope>NUCLEOTIDE SEQUENCE</scope>
    <source>
        <strain evidence="3">CCAP 11/70</strain>
    </source>
</reference>
<dbReference type="OrthoDB" id="551498at2759"/>
<keyword evidence="1" id="KW-0175">Coiled coil</keyword>
<feature type="region of interest" description="Disordered" evidence="2">
    <location>
        <begin position="1"/>
        <end position="33"/>
    </location>
</feature>
<protein>
    <submittedName>
        <fullName evidence="3">Uncharacterized protein</fullName>
    </submittedName>
</protein>
<feature type="compositionally biased region" description="Low complexity" evidence="2">
    <location>
        <begin position="362"/>
        <end position="372"/>
    </location>
</feature>
<feature type="coiled-coil region" evidence="1">
    <location>
        <begin position="186"/>
        <end position="244"/>
    </location>
</feature>
<dbReference type="EMBL" id="JAEHOE010000084">
    <property type="protein sequence ID" value="KAG2488387.1"/>
    <property type="molecule type" value="Genomic_DNA"/>
</dbReference>
<feature type="compositionally biased region" description="Polar residues" evidence="2">
    <location>
        <begin position="1"/>
        <end position="10"/>
    </location>
</feature>
<dbReference type="AlphaFoldDB" id="A0A835XNW7"/>
<feature type="region of interest" description="Disordered" evidence="2">
    <location>
        <begin position="81"/>
        <end position="111"/>
    </location>
</feature>
<dbReference type="Gene3D" id="1.10.287.1490">
    <property type="match status" value="1"/>
</dbReference>
<accession>A0A835XNW7</accession>
<evidence type="ECO:0000313" key="4">
    <source>
        <dbReference type="Proteomes" id="UP000612055"/>
    </source>
</evidence>
<keyword evidence="4" id="KW-1185">Reference proteome</keyword>
<sequence length="413" mass="43056">MGLRRSTTLTRAEGGSGAASPKESLLVPGGGSLLPGSNTDTLFALRKDRSALQQDKSALLLNKRRLEGLLRKMLDGPLAGSGAAGGGGGTDEDCSSPVGSPGPGTGSPLPVLPRGANLRQAVAKALDDSSLLEKQMAAAPAVGAAAFITSAEVDSRVKEMTARMQEMQLDHEVAVSRLEGELSYRKTQAAATIAGLQKQLVDMQEELAQARRQGLQHETSQGQIKELQKEASELRQQVSRLQGALSDRTRQLSDAKDMMGLDRSTVNTLIEMLKEQLRDANATVASRSQRISELEYMVVHRDLLLSQAEDRFVRARAAESARDTAHAAWESVAHTVAAHAAAVGSGGGAFGEHKVTFKTGPGSFSAGKANGSSSGGGGGSGGGHLGMPKPSGALAPYDSYGADAFEDPSDDDE</sequence>
<evidence type="ECO:0000256" key="2">
    <source>
        <dbReference type="SAM" id="MobiDB-lite"/>
    </source>
</evidence>
<comment type="caution">
    <text evidence="3">The sequence shown here is derived from an EMBL/GenBank/DDBJ whole genome shotgun (WGS) entry which is preliminary data.</text>
</comment>
<evidence type="ECO:0000256" key="1">
    <source>
        <dbReference type="SAM" id="Coils"/>
    </source>
</evidence>
<feature type="compositionally biased region" description="Gly residues" evidence="2">
    <location>
        <begin position="373"/>
        <end position="385"/>
    </location>
</feature>
<name>A0A835XNW7_9CHLO</name>